<evidence type="ECO:0008006" key="4">
    <source>
        <dbReference type="Google" id="ProtNLM"/>
    </source>
</evidence>
<name>A0A085BH83_9FLAO</name>
<dbReference type="STRING" id="421072.SAMN04488097_2116"/>
<keyword evidence="1" id="KW-0812">Transmembrane</keyword>
<dbReference type="Proteomes" id="UP000028623">
    <property type="component" value="Unassembled WGS sequence"/>
</dbReference>
<keyword evidence="1" id="KW-1133">Transmembrane helix</keyword>
<protein>
    <recommendedName>
        <fullName evidence="4">DUF3592 domain-containing protein</fullName>
    </recommendedName>
</protein>
<dbReference type="RefSeq" id="WP_034975027.1">
    <property type="nucleotide sequence ID" value="NZ_FOFI01000003.1"/>
</dbReference>
<dbReference type="AlphaFoldDB" id="A0A085BH83"/>
<dbReference type="OrthoDB" id="893645at2"/>
<sequence length="111" mass="12986">MNSNILNKFKLIVCIIIGPLVIYFVASFLRNQRLKEVDFTKENFGYTKGIITKKSTHKGNSISVRYLINNKIFEESDGFEEKYNFKEGDSIILKYSKTKPELIITEYNIDY</sequence>
<evidence type="ECO:0000313" key="3">
    <source>
        <dbReference type="Proteomes" id="UP000028623"/>
    </source>
</evidence>
<keyword evidence="1" id="KW-0472">Membrane</keyword>
<organism evidence="2 3">
    <name type="scientific">Epilithonimonas lactis</name>
    <dbReference type="NCBI Taxonomy" id="421072"/>
    <lineage>
        <taxon>Bacteria</taxon>
        <taxon>Pseudomonadati</taxon>
        <taxon>Bacteroidota</taxon>
        <taxon>Flavobacteriia</taxon>
        <taxon>Flavobacteriales</taxon>
        <taxon>Weeksellaceae</taxon>
        <taxon>Chryseobacterium group</taxon>
        <taxon>Epilithonimonas</taxon>
    </lineage>
</organism>
<gene>
    <name evidence="2" type="ORF">IO89_07520</name>
</gene>
<dbReference type="EMBL" id="JPLY01000003">
    <property type="protein sequence ID" value="KFC21828.1"/>
    <property type="molecule type" value="Genomic_DNA"/>
</dbReference>
<proteinExistence type="predicted"/>
<accession>A0A085BH83</accession>
<comment type="caution">
    <text evidence="2">The sequence shown here is derived from an EMBL/GenBank/DDBJ whole genome shotgun (WGS) entry which is preliminary data.</text>
</comment>
<evidence type="ECO:0000256" key="1">
    <source>
        <dbReference type="SAM" id="Phobius"/>
    </source>
</evidence>
<feature type="transmembrane region" description="Helical" evidence="1">
    <location>
        <begin position="12"/>
        <end position="29"/>
    </location>
</feature>
<reference evidence="2 3" key="1">
    <citation type="submission" date="2014-07" db="EMBL/GenBank/DDBJ databases">
        <title>Epilithonimonas lactis LMG 22401 Genome.</title>
        <authorList>
            <person name="Pipes S.E."/>
            <person name="Stropko S.J."/>
        </authorList>
    </citation>
    <scope>NUCLEOTIDE SEQUENCE [LARGE SCALE GENOMIC DNA]</scope>
    <source>
        <strain evidence="2 3">LMG 24401</strain>
    </source>
</reference>
<evidence type="ECO:0000313" key="2">
    <source>
        <dbReference type="EMBL" id="KFC21828.1"/>
    </source>
</evidence>
<keyword evidence="3" id="KW-1185">Reference proteome</keyword>